<dbReference type="GO" id="GO:0003677">
    <property type="term" value="F:DNA binding"/>
    <property type="evidence" value="ECO:0007669"/>
    <property type="project" value="UniProtKB-UniRule"/>
</dbReference>
<comment type="subcellular location">
    <subcellularLocation>
        <location evidence="2">Cytoplasm</location>
        <location evidence="2">Nucleoid</location>
    </subcellularLocation>
</comment>
<dbReference type="GO" id="GO:0043590">
    <property type="term" value="C:bacterial nucleoid"/>
    <property type="evidence" value="ECO:0007669"/>
    <property type="project" value="UniProtKB-UniRule"/>
</dbReference>
<dbReference type="STRING" id="1423715.FD25_GL001951"/>
<proteinExistence type="inferred from homology"/>
<name>A0A0R1LXK0_9LACO</name>
<organism evidence="3 4">
    <name type="scientific">Levilactobacillus acidifarinae DSM 19394 = JCM 15949</name>
    <dbReference type="NCBI Taxonomy" id="1423715"/>
    <lineage>
        <taxon>Bacteria</taxon>
        <taxon>Bacillati</taxon>
        <taxon>Bacillota</taxon>
        <taxon>Bacilli</taxon>
        <taxon>Lactobacillales</taxon>
        <taxon>Lactobacillaceae</taxon>
        <taxon>Levilactobacillus</taxon>
    </lineage>
</organism>
<protein>
    <recommendedName>
        <fullName evidence="2">Nucleoid-associated protein FD25_GL001951</fullName>
    </recommendedName>
</protein>
<dbReference type="GO" id="GO:0005829">
    <property type="term" value="C:cytosol"/>
    <property type="evidence" value="ECO:0007669"/>
    <property type="project" value="TreeGrafter"/>
</dbReference>
<evidence type="ECO:0000256" key="2">
    <source>
        <dbReference type="HAMAP-Rule" id="MF_00274"/>
    </source>
</evidence>
<reference evidence="3 4" key="1">
    <citation type="journal article" date="2015" name="Genome Announc.">
        <title>Expanding the biotechnology potential of lactobacilli through comparative genomics of 213 strains and associated genera.</title>
        <authorList>
            <person name="Sun Z."/>
            <person name="Harris H.M."/>
            <person name="McCann A."/>
            <person name="Guo C."/>
            <person name="Argimon S."/>
            <person name="Zhang W."/>
            <person name="Yang X."/>
            <person name="Jeffery I.B."/>
            <person name="Cooney J.C."/>
            <person name="Kagawa T.F."/>
            <person name="Liu W."/>
            <person name="Song Y."/>
            <person name="Salvetti E."/>
            <person name="Wrobel A."/>
            <person name="Rasinkangas P."/>
            <person name="Parkhill J."/>
            <person name="Rea M.C."/>
            <person name="O'Sullivan O."/>
            <person name="Ritari J."/>
            <person name="Douillard F.P."/>
            <person name="Paul Ross R."/>
            <person name="Yang R."/>
            <person name="Briner A.E."/>
            <person name="Felis G.E."/>
            <person name="de Vos W.M."/>
            <person name="Barrangou R."/>
            <person name="Klaenhammer T.R."/>
            <person name="Caufield P.W."/>
            <person name="Cui Y."/>
            <person name="Zhang H."/>
            <person name="O'Toole P.W."/>
        </authorList>
    </citation>
    <scope>NUCLEOTIDE SEQUENCE [LARGE SCALE GENOMIC DNA]</scope>
    <source>
        <strain evidence="3 4">DSM 19394</strain>
    </source>
</reference>
<dbReference type="EMBL" id="AZDV01000003">
    <property type="protein sequence ID" value="KRK96455.1"/>
    <property type="molecule type" value="Genomic_DNA"/>
</dbReference>
<accession>A0A0R1LXK0</accession>
<dbReference type="PANTHER" id="PTHR33449:SF1">
    <property type="entry name" value="NUCLEOID-ASSOCIATED PROTEIN YBAB"/>
    <property type="match status" value="1"/>
</dbReference>
<keyword evidence="4" id="KW-1185">Reference proteome</keyword>
<comment type="caution">
    <text evidence="3">The sequence shown here is derived from an EMBL/GenBank/DDBJ whole genome shotgun (WGS) entry which is preliminary data.</text>
</comment>
<sequence length="110" mass="12052">MDMRNMGNMGNMGSMMKQMRQMQKKMAEDQADLNAQTFTGASPDDMVKATFTGERKMTDLTIKPEAIDPDDPDMLADLVVAAVNDALGQVEAQTKQTLGKYTQGMNIPGM</sequence>
<dbReference type="HAMAP" id="MF_00274">
    <property type="entry name" value="DNA_YbaB_EbfC"/>
    <property type="match status" value="1"/>
</dbReference>
<evidence type="ECO:0000256" key="1">
    <source>
        <dbReference type="ARBA" id="ARBA00023125"/>
    </source>
</evidence>
<dbReference type="Pfam" id="PF02575">
    <property type="entry name" value="YbaB_DNA_bd"/>
    <property type="match status" value="1"/>
</dbReference>
<keyword evidence="2" id="KW-0963">Cytoplasm</keyword>
<dbReference type="Gene3D" id="3.30.1310.10">
    <property type="entry name" value="Nucleoid-associated protein YbaB-like domain"/>
    <property type="match status" value="1"/>
</dbReference>
<gene>
    <name evidence="3" type="ORF">FD25_GL001951</name>
</gene>
<dbReference type="SUPFAM" id="SSF82607">
    <property type="entry name" value="YbaB-like"/>
    <property type="match status" value="1"/>
</dbReference>
<dbReference type="NCBIfam" id="TIGR00103">
    <property type="entry name" value="DNA_YbaB_EbfC"/>
    <property type="match status" value="1"/>
</dbReference>
<evidence type="ECO:0000313" key="3">
    <source>
        <dbReference type="EMBL" id="KRK96455.1"/>
    </source>
</evidence>
<dbReference type="InterPro" id="IPR004401">
    <property type="entry name" value="YbaB/EbfC"/>
</dbReference>
<comment type="subunit">
    <text evidence="2">Homodimer.</text>
</comment>
<keyword evidence="1 2" id="KW-0238">DNA-binding</keyword>
<evidence type="ECO:0000313" key="4">
    <source>
        <dbReference type="Proteomes" id="UP000051955"/>
    </source>
</evidence>
<comment type="similarity">
    <text evidence="2">Belongs to the YbaB/EbfC family.</text>
</comment>
<dbReference type="PATRIC" id="fig|1423715.3.peg.2000"/>
<comment type="function">
    <text evidence="2">Binds to DNA and alters its conformation. May be involved in regulation of gene expression, nucleoid organization and DNA protection.</text>
</comment>
<dbReference type="InterPro" id="IPR036894">
    <property type="entry name" value="YbaB-like_sf"/>
</dbReference>
<dbReference type="AlphaFoldDB" id="A0A0R1LXK0"/>
<dbReference type="PANTHER" id="PTHR33449">
    <property type="entry name" value="NUCLEOID-ASSOCIATED PROTEIN YBAB"/>
    <property type="match status" value="1"/>
</dbReference>
<dbReference type="Proteomes" id="UP000051955">
    <property type="component" value="Unassembled WGS sequence"/>
</dbReference>
<dbReference type="PIRSF" id="PIRSF004555">
    <property type="entry name" value="UCP004555"/>
    <property type="match status" value="1"/>
</dbReference>